<evidence type="ECO:0000313" key="2">
    <source>
        <dbReference type="Proteomes" id="UP000053232"/>
    </source>
</evidence>
<dbReference type="EMBL" id="ARYC01017166">
    <property type="protein sequence ID" value="KEJ82555.1"/>
    <property type="molecule type" value="Genomic_DNA"/>
</dbReference>
<keyword evidence="2" id="KW-1185">Reference proteome</keyword>
<comment type="caution">
    <text evidence="1">The sequence shown here is derived from an EMBL/GenBank/DDBJ whole genome shotgun (WGS) entry which is preliminary data.</text>
</comment>
<reference evidence="2" key="1">
    <citation type="journal article" date="2014" name="Cell">
        <title>The Architecture of a Scrambled Genome Reveals Massive Levels of Genomic Rearrangement during Development.</title>
        <authorList>
            <person name="Chen X."/>
            <person name="Bracht J.R."/>
            <person name="Goldman A.D."/>
            <person name="Dolzhenko E."/>
            <person name="Clay D.M."/>
            <person name="Swart E.C."/>
            <person name="Perlman D.H."/>
            <person name="Doak T.G."/>
            <person name="Stuart A."/>
            <person name="Amemiya C.T."/>
            <person name="Sebra R.P."/>
            <person name="Landweber L.F."/>
        </authorList>
    </citation>
    <scope>NUCLEOTIDE SEQUENCE [LARGE SCALE GENOMIC DNA]</scope>
    <source>
        <strain evidence="2">JRB310</strain>
    </source>
</reference>
<sequence>MWMYIRANDSRIANREDQYKVMMGDLRSEENILTFDDKKISDCLNLTMNRLTRYPDIITNNHYKNINIEKARNYNLRRYEGTEQTLNPSNKKMAPIEMINQTNVRKITSTQQQRLVCYHMKTNPLIRERNLADFRKLFRWNFNRGQGIRNPNDSTTKHTI</sequence>
<gene>
    <name evidence="1" type="ORF">OXYTRIMIC_335</name>
</gene>
<organism evidence="1 2">
    <name type="scientific">Oxytricha trifallax</name>
    <dbReference type="NCBI Taxonomy" id="1172189"/>
    <lineage>
        <taxon>Eukaryota</taxon>
        <taxon>Sar</taxon>
        <taxon>Alveolata</taxon>
        <taxon>Ciliophora</taxon>
        <taxon>Intramacronucleata</taxon>
        <taxon>Spirotrichea</taxon>
        <taxon>Stichotrichia</taxon>
        <taxon>Sporadotrichida</taxon>
        <taxon>Oxytrichidae</taxon>
        <taxon>Oxytrichinae</taxon>
        <taxon>Oxytricha</taxon>
    </lineage>
</organism>
<evidence type="ECO:0000313" key="1">
    <source>
        <dbReference type="EMBL" id="KEJ82555.1"/>
    </source>
</evidence>
<dbReference type="Proteomes" id="UP000053232">
    <property type="component" value="Unassembled WGS sequence"/>
</dbReference>
<protein>
    <submittedName>
        <fullName evidence="1">Uncharacterized protein</fullName>
    </submittedName>
</protein>
<proteinExistence type="predicted"/>
<accession>A0A073HZA9</accession>
<name>A0A073HZA9_9SPIT</name>
<dbReference type="AlphaFoldDB" id="A0A073HZA9"/>